<reference evidence="1 2" key="1">
    <citation type="submission" date="2013-02" db="EMBL/GenBank/DDBJ databases">
        <authorList>
            <person name="Harkins D.M."/>
            <person name="Durkin A.S."/>
            <person name="Brinkac L.M."/>
            <person name="Haft D.H."/>
            <person name="Selengut J.D."/>
            <person name="Sanka R."/>
            <person name="DePew J."/>
            <person name="Purushe J."/>
            <person name="Haake D.A."/>
            <person name="Matsunaga J."/>
            <person name="Vinetz J.M."/>
            <person name="Sutton G.G."/>
            <person name="Nierman W.C."/>
            <person name="Fouts D.E."/>
        </authorList>
    </citation>
    <scope>NUCLEOTIDE SEQUENCE [LARGE SCALE GENOMIC DNA]</scope>
    <source>
        <strain evidence="1 2">Ecochallenge</strain>
    </source>
</reference>
<sequence>MVYNKIIELSEKIESLVFTRFSSAYYNIIVKWFYYKMRGKKQRANKKKLFRELRHPIDTYKSFYVKLNTKRILNLNRFQ</sequence>
<dbReference type="AlphaFoldDB" id="N1U5F7"/>
<protein>
    <submittedName>
        <fullName evidence="1">Uncharacterized protein</fullName>
    </submittedName>
</protein>
<name>N1U5F7_9LEPT</name>
<gene>
    <name evidence="1" type="ORF">LEP1GSC043_1642</name>
</gene>
<organism evidence="1 2">
    <name type="scientific">Leptospira weilii str. Ecochallenge</name>
    <dbReference type="NCBI Taxonomy" id="1049986"/>
    <lineage>
        <taxon>Bacteria</taxon>
        <taxon>Pseudomonadati</taxon>
        <taxon>Spirochaetota</taxon>
        <taxon>Spirochaetia</taxon>
        <taxon>Leptospirales</taxon>
        <taxon>Leptospiraceae</taxon>
        <taxon>Leptospira</taxon>
    </lineage>
</organism>
<accession>N1U5F7</accession>
<evidence type="ECO:0000313" key="2">
    <source>
        <dbReference type="Proteomes" id="UP000012249"/>
    </source>
</evidence>
<dbReference type="EMBL" id="AHMI02000179">
    <property type="protein sequence ID" value="EMY14257.1"/>
    <property type="molecule type" value="Genomic_DNA"/>
</dbReference>
<proteinExistence type="predicted"/>
<dbReference type="Proteomes" id="UP000012249">
    <property type="component" value="Unassembled WGS sequence"/>
</dbReference>
<comment type="caution">
    <text evidence="1">The sequence shown here is derived from an EMBL/GenBank/DDBJ whole genome shotgun (WGS) entry which is preliminary data.</text>
</comment>
<evidence type="ECO:0000313" key="1">
    <source>
        <dbReference type="EMBL" id="EMY14257.1"/>
    </source>
</evidence>